<protein>
    <submittedName>
        <fullName evidence="3">HAD family hydrolase</fullName>
    </submittedName>
</protein>
<gene>
    <name evidence="3" type="ORF">I6J18_03050</name>
</gene>
<keyword evidence="1 3" id="KW-0378">Hydrolase</keyword>
<dbReference type="GO" id="GO:0050124">
    <property type="term" value="F:N-acylneuraminate-9-phosphatase activity"/>
    <property type="evidence" value="ECO:0007669"/>
    <property type="project" value="TreeGrafter"/>
</dbReference>
<dbReference type="Gene3D" id="1.10.150.240">
    <property type="entry name" value="Putative phosphatase, domain 2"/>
    <property type="match status" value="1"/>
</dbReference>
<evidence type="ECO:0000313" key="3">
    <source>
        <dbReference type="EMBL" id="QQT00901.1"/>
    </source>
</evidence>
<dbReference type="EMBL" id="CP068053">
    <property type="protein sequence ID" value="QQT00901.1"/>
    <property type="molecule type" value="Genomic_DNA"/>
</dbReference>
<dbReference type="InterPro" id="IPR051400">
    <property type="entry name" value="HAD-like_hydrolase"/>
</dbReference>
<evidence type="ECO:0000256" key="1">
    <source>
        <dbReference type="ARBA" id="ARBA00022801"/>
    </source>
</evidence>
<dbReference type="InterPro" id="IPR023198">
    <property type="entry name" value="PGP-like_dom2"/>
</dbReference>
<dbReference type="AlphaFoldDB" id="A0A974NNC8"/>
<organism evidence="3 4">
    <name type="scientific">Peribacillus psychrosaccharolyticus</name>
    <name type="common">Bacillus psychrosaccharolyticus</name>
    <dbReference type="NCBI Taxonomy" id="1407"/>
    <lineage>
        <taxon>Bacteria</taxon>
        <taxon>Bacillati</taxon>
        <taxon>Bacillota</taxon>
        <taxon>Bacilli</taxon>
        <taxon>Bacillales</taxon>
        <taxon>Bacillaceae</taxon>
        <taxon>Peribacillus</taxon>
    </lineage>
</organism>
<evidence type="ECO:0000256" key="2">
    <source>
        <dbReference type="ARBA" id="ARBA00022842"/>
    </source>
</evidence>
<keyword evidence="2" id="KW-0460">Magnesium</keyword>
<dbReference type="Gene3D" id="3.40.50.1000">
    <property type="entry name" value="HAD superfamily/HAD-like"/>
    <property type="match status" value="1"/>
</dbReference>
<dbReference type="SFLD" id="SFLDS00003">
    <property type="entry name" value="Haloacid_Dehalogenase"/>
    <property type="match status" value="1"/>
</dbReference>
<name>A0A974NNC8_PERPY</name>
<accession>A0A974NNC8</accession>
<keyword evidence="4" id="KW-1185">Reference proteome</keyword>
<dbReference type="RefSeq" id="WP_040375072.1">
    <property type="nucleotide sequence ID" value="NZ_CP068053.1"/>
</dbReference>
<dbReference type="SFLD" id="SFLDG01129">
    <property type="entry name" value="C1.5:_HAD__Beta-PGM__Phosphata"/>
    <property type="match status" value="1"/>
</dbReference>
<dbReference type="PANTHER" id="PTHR46470:SF3">
    <property type="entry name" value="N-ACYLNEURAMINATE-9-PHOSPHATASE"/>
    <property type="match status" value="1"/>
</dbReference>
<reference evidence="3 4" key="1">
    <citation type="submission" date="2021-01" db="EMBL/GenBank/DDBJ databases">
        <title>FDA dAtabase for Regulatory Grade micrObial Sequences (FDA-ARGOS): Supporting development and validation of Infectious Disease Dx tests.</title>
        <authorList>
            <person name="Nelson B."/>
            <person name="Plummer A."/>
            <person name="Tallon L."/>
            <person name="Sadzewicz L."/>
            <person name="Zhao X."/>
            <person name="Boylan J."/>
            <person name="Ott S."/>
            <person name="Bowen H."/>
            <person name="Vavikolanu K."/>
            <person name="Mehta A."/>
            <person name="Aluvathingal J."/>
            <person name="Nadendla S."/>
            <person name="Myers T."/>
            <person name="Yan Y."/>
            <person name="Sichtig H."/>
        </authorList>
    </citation>
    <scope>NUCLEOTIDE SEQUENCE [LARGE SCALE GENOMIC DNA]</scope>
    <source>
        <strain evidence="3 4">FDAARGOS_1161</strain>
    </source>
</reference>
<proteinExistence type="predicted"/>
<dbReference type="Pfam" id="PF00702">
    <property type="entry name" value="Hydrolase"/>
    <property type="match status" value="1"/>
</dbReference>
<dbReference type="Proteomes" id="UP000595254">
    <property type="component" value="Chromosome"/>
</dbReference>
<dbReference type="SUPFAM" id="SSF56784">
    <property type="entry name" value="HAD-like"/>
    <property type="match status" value="1"/>
</dbReference>
<dbReference type="KEGG" id="ppsr:I6J18_03050"/>
<sequence length="242" mass="28207">MKEKFLIWDLDDTIITTYPEFEKSNTLCAEIISRELFGDVLQVNDILNRQRMIDISLIEKYGFLPPRYEQSWLTTSAEYFKEHGMMSNDALQQEIKEVVQDIYIRKYENVPGSVEVIQQLKNEGYSMAILTAGDEAVQKRRIEQSGVAEFMDETYVYPYKTPSTLRTVMDRHGHNEYAMIGNSLKSDIYPALENEIMGIHVVRDTWQADHYEIDLAHPLYKPVQDLSEIPNVLSESKEFTFK</sequence>
<dbReference type="PANTHER" id="PTHR46470">
    <property type="entry name" value="N-ACYLNEURAMINATE-9-PHOSPHATASE"/>
    <property type="match status" value="1"/>
</dbReference>
<dbReference type="InterPro" id="IPR023214">
    <property type="entry name" value="HAD_sf"/>
</dbReference>
<evidence type="ECO:0000313" key="4">
    <source>
        <dbReference type="Proteomes" id="UP000595254"/>
    </source>
</evidence>
<dbReference type="GO" id="GO:0046380">
    <property type="term" value="P:N-acetylneuraminate biosynthetic process"/>
    <property type="evidence" value="ECO:0007669"/>
    <property type="project" value="TreeGrafter"/>
</dbReference>
<dbReference type="InterPro" id="IPR036412">
    <property type="entry name" value="HAD-like_sf"/>
</dbReference>